<evidence type="ECO:0000313" key="4">
    <source>
        <dbReference type="Proteomes" id="UP000824029"/>
    </source>
</evidence>
<dbReference type="Gene3D" id="3.40.630.30">
    <property type="match status" value="1"/>
</dbReference>
<sequence>MRSVFRMALASLRGVKKEQPSWRIASYNLGEFIASRLLPFLKWVIIYLVISSAVSAVFSVAYVAVALNVPAVDPVELPGIGVTFRDSFLVFENLPIFTEDGRPEIVAAVASVLGESRALETLSGLMLAERVLGVLVNAILIATVTSIAMQPINPLWIAPRFILNAQRAGGGCLAFKYWIRYPEDKWLHRFVLTVRILSDRADRSIEDKNETEFEERFERIIRRGMCEYQIPFRDGVVTEKGELLLDILGKIAVASYGIPGKLYPVWSSEEHRIVEREPESLSDYKDYQINFRIAGTTDDGHEVSAEMKYSIDDLLYDYEFMPAEVPAEDAELTHARVVGLPWREDEHYRFFYRNIWKVVPVSGGHAIARHPGIDMTKIGHSYRHGEDLLKFLSGLVERLDRQYREQRGKDMGATSEEFVFKFATPDDADAIAGLSKQVQALLPCPDFFVISNRNRIRWKLENNSFALLAYDGDALAGFYLFEMPGFDPKENLGYDINLDTSELEKVLCMGSVAVAPAYRGHGLQRRMAKLGEAEGLRRGYTIFMATADPRNTPSVRNFLLGGYDIVCVKEGYYEPGVPRAVFMKRADGKKAQFPSVSDGLVLDAIPSTG</sequence>
<dbReference type="EMBL" id="DXBZ01000143">
    <property type="protein sequence ID" value="HIZ18885.1"/>
    <property type="molecule type" value="Genomic_DNA"/>
</dbReference>
<dbReference type="Proteomes" id="UP000824029">
    <property type="component" value="Unassembled WGS sequence"/>
</dbReference>
<evidence type="ECO:0000256" key="1">
    <source>
        <dbReference type="SAM" id="Phobius"/>
    </source>
</evidence>
<dbReference type="PROSITE" id="PS51186">
    <property type="entry name" value="GNAT"/>
    <property type="match status" value="1"/>
</dbReference>
<proteinExistence type="predicted"/>
<dbReference type="AlphaFoldDB" id="A0A9D2IQC4"/>
<organism evidence="3 4">
    <name type="scientific">Candidatus Olsenella stercoravium</name>
    <dbReference type="NCBI Taxonomy" id="2838713"/>
    <lineage>
        <taxon>Bacteria</taxon>
        <taxon>Bacillati</taxon>
        <taxon>Actinomycetota</taxon>
        <taxon>Coriobacteriia</taxon>
        <taxon>Coriobacteriales</taxon>
        <taxon>Atopobiaceae</taxon>
        <taxon>Olsenella</taxon>
    </lineage>
</organism>
<feature type="domain" description="N-acetyltransferase" evidence="2">
    <location>
        <begin position="418"/>
        <end position="588"/>
    </location>
</feature>
<reference evidence="3" key="2">
    <citation type="submission" date="2021-04" db="EMBL/GenBank/DDBJ databases">
        <authorList>
            <person name="Gilroy R."/>
        </authorList>
    </citation>
    <scope>NUCLEOTIDE SEQUENCE</scope>
    <source>
        <strain evidence="3">ChiHecolR3B27-1887</strain>
    </source>
</reference>
<keyword evidence="1" id="KW-1133">Transmembrane helix</keyword>
<name>A0A9D2IQC4_9ACTN</name>
<gene>
    <name evidence="3" type="ORF">IAA22_07240</name>
</gene>
<feature type="transmembrane region" description="Helical" evidence="1">
    <location>
        <begin position="44"/>
        <end position="67"/>
    </location>
</feature>
<dbReference type="GO" id="GO:0016747">
    <property type="term" value="F:acyltransferase activity, transferring groups other than amino-acyl groups"/>
    <property type="evidence" value="ECO:0007669"/>
    <property type="project" value="InterPro"/>
</dbReference>
<evidence type="ECO:0000313" key="3">
    <source>
        <dbReference type="EMBL" id="HIZ18885.1"/>
    </source>
</evidence>
<accession>A0A9D2IQC4</accession>
<dbReference type="InterPro" id="IPR016181">
    <property type="entry name" value="Acyl_CoA_acyltransferase"/>
</dbReference>
<keyword evidence="1" id="KW-0812">Transmembrane</keyword>
<feature type="transmembrane region" description="Helical" evidence="1">
    <location>
        <begin position="131"/>
        <end position="152"/>
    </location>
</feature>
<comment type="caution">
    <text evidence="3">The sequence shown here is derived from an EMBL/GenBank/DDBJ whole genome shotgun (WGS) entry which is preliminary data.</text>
</comment>
<reference evidence="3" key="1">
    <citation type="journal article" date="2021" name="PeerJ">
        <title>Extensive microbial diversity within the chicken gut microbiome revealed by metagenomics and culture.</title>
        <authorList>
            <person name="Gilroy R."/>
            <person name="Ravi A."/>
            <person name="Getino M."/>
            <person name="Pursley I."/>
            <person name="Horton D.L."/>
            <person name="Alikhan N.F."/>
            <person name="Baker D."/>
            <person name="Gharbi K."/>
            <person name="Hall N."/>
            <person name="Watson M."/>
            <person name="Adriaenssens E.M."/>
            <person name="Foster-Nyarko E."/>
            <person name="Jarju S."/>
            <person name="Secka A."/>
            <person name="Antonio M."/>
            <person name="Oren A."/>
            <person name="Chaudhuri R.R."/>
            <person name="La Ragione R."/>
            <person name="Hildebrand F."/>
            <person name="Pallen M.J."/>
        </authorList>
    </citation>
    <scope>NUCLEOTIDE SEQUENCE</scope>
    <source>
        <strain evidence="3">ChiHecolR3B27-1887</strain>
    </source>
</reference>
<evidence type="ECO:0000259" key="2">
    <source>
        <dbReference type="PROSITE" id="PS51186"/>
    </source>
</evidence>
<protein>
    <submittedName>
        <fullName evidence="3">GNAT family N-acetyltransferase</fullName>
    </submittedName>
</protein>
<dbReference type="SUPFAM" id="SSF55729">
    <property type="entry name" value="Acyl-CoA N-acyltransferases (Nat)"/>
    <property type="match status" value="1"/>
</dbReference>
<dbReference type="InterPro" id="IPR000182">
    <property type="entry name" value="GNAT_dom"/>
</dbReference>
<dbReference type="CDD" id="cd04301">
    <property type="entry name" value="NAT_SF"/>
    <property type="match status" value="1"/>
</dbReference>
<dbReference type="Pfam" id="PF00583">
    <property type="entry name" value="Acetyltransf_1"/>
    <property type="match status" value="1"/>
</dbReference>
<keyword evidence="1" id="KW-0472">Membrane</keyword>